<dbReference type="Proteomes" id="UP001378592">
    <property type="component" value="Unassembled WGS sequence"/>
</dbReference>
<organism evidence="1 2">
    <name type="scientific">Gryllus longicercus</name>
    <dbReference type="NCBI Taxonomy" id="2509291"/>
    <lineage>
        <taxon>Eukaryota</taxon>
        <taxon>Metazoa</taxon>
        <taxon>Ecdysozoa</taxon>
        <taxon>Arthropoda</taxon>
        <taxon>Hexapoda</taxon>
        <taxon>Insecta</taxon>
        <taxon>Pterygota</taxon>
        <taxon>Neoptera</taxon>
        <taxon>Polyneoptera</taxon>
        <taxon>Orthoptera</taxon>
        <taxon>Ensifera</taxon>
        <taxon>Gryllidea</taxon>
        <taxon>Grylloidea</taxon>
        <taxon>Gryllidae</taxon>
        <taxon>Gryllinae</taxon>
        <taxon>Gryllus</taxon>
    </lineage>
</organism>
<sequence length="660" mass="73525">MIALATARRLARYSTNVWTWSRLDRMNRTFRTTTVFAVQTFVQRENETMYSVIKANPECANTLMRLSLTRAVESPEFENVLMRDWQSDSPENVAEAFNLISVYGPQNGREITEEAFNNICDAVKAKCSEMKDEHLLGALRDLSRWPITRDVKARNFDMWAALDAACTPRTKGWTRAELLLAADHWYRLGLVRSSKFMVACMRRLCRKPHKLTAAQLVQTMFYLNAQRRHAAVAEAFEMEHALESCAERLSLEDLALVAAGYFKTERKIRSERLLGRMVEVAGEGAAAAPDVLLAALMKVMRYSLPLSMIDQLYAMQERVLPHVPRFSLMTCTHVVLAGTNAQVLHERLVLAVAERFAREAGAARIKDLERMALALGLFGVAPPPDARPCIFEALQRELRDPARAKELAAYGRCLPRVLYFLSLCGVYPLDLLQRAMHPDYLDQHFGDNPHAYELELLALDMAVSLERPDLDVPRLTPRARTIIAKRFRRAAPTLGRPERGALADKLLGQLQVAAVEAAGGAERAAARHVLPHHARAPVVVRVDPEASRRAGRVVCLPLPEDLLQGPPPGADARPAPRDGALWCTLVAAGWNSYVHGDGNGRFVGGAAALLRQLPAVGYRPVVVPWYEWKKVPTTGRADFVRQLLREELDRAAAAAATGAL</sequence>
<protein>
    <recommendedName>
        <fullName evidence="3">RAP domain-containing protein</fullName>
    </recommendedName>
</protein>
<comment type="caution">
    <text evidence="1">The sequence shown here is derived from an EMBL/GenBank/DDBJ whole genome shotgun (WGS) entry which is preliminary data.</text>
</comment>
<accession>A0AAN9ZBK4</accession>
<name>A0AAN9ZBK4_9ORTH</name>
<evidence type="ECO:0000313" key="1">
    <source>
        <dbReference type="EMBL" id="KAK7868860.1"/>
    </source>
</evidence>
<evidence type="ECO:0008006" key="3">
    <source>
        <dbReference type="Google" id="ProtNLM"/>
    </source>
</evidence>
<dbReference type="EMBL" id="JAZDUA010000085">
    <property type="protein sequence ID" value="KAK7868860.1"/>
    <property type="molecule type" value="Genomic_DNA"/>
</dbReference>
<evidence type="ECO:0000313" key="2">
    <source>
        <dbReference type="Proteomes" id="UP001378592"/>
    </source>
</evidence>
<reference evidence="1 2" key="1">
    <citation type="submission" date="2024-03" db="EMBL/GenBank/DDBJ databases">
        <title>The genome assembly and annotation of the cricket Gryllus longicercus Weissman &amp; Gray.</title>
        <authorList>
            <person name="Szrajer S."/>
            <person name="Gray D."/>
            <person name="Ylla G."/>
        </authorList>
    </citation>
    <scope>NUCLEOTIDE SEQUENCE [LARGE SCALE GENOMIC DNA]</scope>
    <source>
        <strain evidence="1">DAG 2021-001</strain>
        <tissue evidence="1">Whole body minus gut</tissue>
    </source>
</reference>
<proteinExistence type="predicted"/>
<dbReference type="AlphaFoldDB" id="A0AAN9ZBK4"/>
<keyword evidence="2" id="KW-1185">Reference proteome</keyword>
<gene>
    <name evidence="1" type="ORF">R5R35_014187</name>
</gene>